<dbReference type="Gene3D" id="1.20.120.550">
    <property type="entry name" value="Membrane associated eicosanoid/glutathione metabolism-like domain"/>
    <property type="match status" value="1"/>
</dbReference>
<proteinExistence type="predicted"/>
<dbReference type="GO" id="GO:0004602">
    <property type="term" value="F:glutathione peroxidase activity"/>
    <property type="evidence" value="ECO:0007669"/>
    <property type="project" value="TreeGrafter"/>
</dbReference>
<evidence type="ECO:0000256" key="2">
    <source>
        <dbReference type="ARBA" id="ARBA00022692"/>
    </source>
</evidence>
<accession>A0A9X4ASE2</accession>
<keyword evidence="2 5" id="KW-0812">Transmembrane</keyword>
<dbReference type="GO" id="GO:0004364">
    <property type="term" value="F:glutathione transferase activity"/>
    <property type="evidence" value="ECO:0007669"/>
    <property type="project" value="TreeGrafter"/>
</dbReference>
<dbReference type="PANTHER" id="PTHR10250:SF15">
    <property type="entry name" value="MICROSOMAL GLUTATHIONE S-TRANSFERASE-RELATED"/>
    <property type="match status" value="1"/>
</dbReference>
<sequence>MSKDLALPALVTIVALVTYFVLTINVGRARTKFNVPAPQTSGNADFERVLRVQQNTVEQIILFLPSLWMCALITSPKIAAGLGAVWILGRIVFAWGYYQAAEKRGPGFGITMLGNMGLLIGSIYGVITTLL</sequence>
<evidence type="ECO:0000256" key="4">
    <source>
        <dbReference type="ARBA" id="ARBA00023136"/>
    </source>
</evidence>
<comment type="caution">
    <text evidence="6">The sequence shown here is derived from an EMBL/GenBank/DDBJ whole genome shotgun (WGS) entry which is preliminary data.</text>
</comment>
<dbReference type="Proteomes" id="UP001151081">
    <property type="component" value="Unassembled WGS sequence"/>
</dbReference>
<evidence type="ECO:0000313" key="6">
    <source>
        <dbReference type="EMBL" id="MDC3983029.1"/>
    </source>
</evidence>
<feature type="transmembrane region" description="Helical" evidence="5">
    <location>
        <begin position="110"/>
        <end position="130"/>
    </location>
</feature>
<evidence type="ECO:0000313" key="7">
    <source>
        <dbReference type="Proteomes" id="UP001151081"/>
    </source>
</evidence>
<dbReference type="RefSeq" id="WP_272421308.1">
    <property type="nucleotide sequence ID" value="NZ_JAGTJJ010000011.1"/>
</dbReference>
<dbReference type="AlphaFoldDB" id="A0A9X4ASE2"/>
<keyword evidence="4 5" id="KW-0472">Membrane</keyword>
<feature type="transmembrane region" description="Helical" evidence="5">
    <location>
        <begin position="78"/>
        <end position="98"/>
    </location>
</feature>
<protein>
    <submittedName>
        <fullName evidence="6">MAPEG family protein</fullName>
    </submittedName>
</protein>
<dbReference type="InterPro" id="IPR001129">
    <property type="entry name" value="Membr-assoc_MAPEG"/>
</dbReference>
<dbReference type="InterPro" id="IPR023352">
    <property type="entry name" value="MAPEG-like_dom_sf"/>
</dbReference>
<evidence type="ECO:0000256" key="3">
    <source>
        <dbReference type="ARBA" id="ARBA00022989"/>
    </source>
</evidence>
<evidence type="ECO:0000256" key="5">
    <source>
        <dbReference type="SAM" id="Phobius"/>
    </source>
</evidence>
<dbReference type="GO" id="GO:0006691">
    <property type="term" value="P:leukotriene metabolic process"/>
    <property type="evidence" value="ECO:0007669"/>
    <property type="project" value="UniProtKB-ARBA"/>
</dbReference>
<reference evidence="6 7" key="1">
    <citation type="submission" date="2021-04" db="EMBL/GenBank/DDBJ databases">
        <title>Genome analysis of Polyangium sp.</title>
        <authorList>
            <person name="Li Y."/>
            <person name="Wang J."/>
        </authorList>
    </citation>
    <scope>NUCLEOTIDE SEQUENCE [LARGE SCALE GENOMIC DNA]</scope>
    <source>
        <strain evidence="6 7">SDU14</strain>
    </source>
</reference>
<dbReference type="SUPFAM" id="SSF161084">
    <property type="entry name" value="MAPEG domain-like"/>
    <property type="match status" value="1"/>
</dbReference>
<evidence type="ECO:0000256" key="1">
    <source>
        <dbReference type="ARBA" id="ARBA00004141"/>
    </source>
</evidence>
<dbReference type="Pfam" id="PF01124">
    <property type="entry name" value="MAPEG"/>
    <property type="match status" value="1"/>
</dbReference>
<keyword evidence="3 5" id="KW-1133">Transmembrane helix</keyword>
<dbReference type="PANTHER" id="PTHR10250">
    <property type="entry name" value="MICROSOMAL GLUTATHIONE S-TRANSFERASE"/>
    <property type="match status" value="1"/>
</dbReference>
<comment type="subcellular location">
    <subcellularLocation>
        <location evidence="1">Membrane</location>
        <topology evidence="1">Multi-pass membrane protein</topology>
    </subcellularLocation>
</comment>
<organism evidence="6 7">
    <name type="scientific">Polyangium jinanense</name>
    <dbReference type="NCBI Taxonomy" id="2829994"/>
    <lineage>
        <taxon>Bacteria</taxon>
        <taxon>Pseudomonadati</taxon>
        <taxon>Myxococcota</taxon>
        <taxon>Polyangia</taxon>
        <taxon>Polyangiales</taxon>
        <taxon>Polyangiaceae</taxon>
        <taxon>Polyangium</taxon>
    </lineage>
</organism>
<dbReference type="GO" id="GO:0016020">
    <property type="term" value="C:membrane"/>
    <property type="evidence" value="ECO:0007669"/>
    <property type="project" value="UniProtKB-SubCell"/>
</dbReference>
<name>A0A9X4ASE2_9BACT</name>
<gene>
    <name evidence="6" type="ORF">KEG57_21130</name>
</gene>
<dbReference type="EMBL" id="JAGTJJ010000011">
    <property type="protein sequence ID" value="MDC3983029.1"/>
    <property type="molecule type" value="Genomic_DNA"/>
</dbReference>
<keyword evidence="7" id="KW-1185">Reference proteome</keyword>
<dbReference type="InterPro" id="IPR050997">
    <property type="entry name" value="MAPEG"/>
</dbReference>
<feature type="transmembrane region" description="Helical" evidence="5">
    <location>
        <begin position="6"/>
        <end position="26"/>
    </location>
</feature>